<comment type="caution">
    <text evidence="2">The sequence shown here is derived from an EMBL/GenBank/DDBJ whole genome shotgun (WGS) entry which is preliminary data.</text>
</comment>
<feature type="compositionally biased region" description="Pro residues" evidence="1">
    <location>
        <begin position="1026"/>
        <end position="1037"/>
    </location>
</feature>
<feature type="compositionally biased region" description="Pro residues" evidence="1">
    <location>
        <begin position="625"/>
        <end position="644"/>
    </location>
</feature>
<feature type="compositionally biased region" description="Gly residues" evidence="1">
    <location>
        <begin position="95"/>
        <end position="105"/>
    </location>
</feature>
<dbReference type="EMBL" id="SOZI01000006">
    <property type="protein sequence ID" value="TNY23986.1"/>
    <property type="molecule type" value="Genomic_DNA"/>
</dbReference>
<feature type="region of interest" description="Disordered" evidence="1">
    <location>
        <begin position="462"/>
        <end position="481"/>
    </location>
</feature>
<feature type="compositionally biased region" description="Basic and acidic residues" evidence="1">
    <location>
        <begin position="263"/>
        <end position="274"/>
    </location>
</feature>
<feature type="compositionally biased region" description="Low complexity" evidence="1">
    <location>
        <begin position="1057"/>
        <end position="1072"/>
    </location>
</feature>
<feature type="compositionally biased region" description="Low complexity" evidence="1">
    <location>
        <begin position="533"/>
        <end position="552"/>
    </location>
</feature>
<feature type="compositionally biased region" description="Pro residues" evidence="1">
    <location>
        <begin position="806"/>
        <end position="826"/>
    </location>
</feature>
<feature type="compositionally biased region" description="Polar residues" evidence="1">
    <location>
        <begin position="1009"/>
        <end position="1021"/>
    </location>
</feature>
<reference evidence="2 3" key="1">
    <citation type="submission" date="2019-03" db="EMBL/GenBank/DDBJ databases">
        <title>Rhodosporidium diobovatum UCD-FST 08-225 genome sequencing, assembly, and annotation.</title>
        <authorList>
            <person name="Fakankun I.U."/>
            <person name="Fristensky B."/>
            <person name="Levin D.B."/>
        </authorList>
    </citation>
    <scope>NUCLEOTIDE SEQUENCE [LARGE SCALE GENOMIC DNA]</scope>
    <source>
        <strain evidence="2 3">UCD-FST 08-225</strain>
    </source>
</reference>
<name>A0A5C5G681_9BASI</name>
<feature type="compositionally biased region" description="Polar residues" evidence="1">
    <location>
        <begin position="1271"/>
        <end position="1289"/>
    </location>
</feature>
<feature type="compositionally biased region" description="Pro residues" evidence="1">
    <location>
        <begin position="680"/>
        <end position="691"/>
    </location>
</feature>
<feature type="region of interest" description="Disordered" evidence="1">
    <location>
        <begin position="388"/>
        <end position="412"/>
    </location>
</feature>
<feature type="compositionally biased region" description="Basic and acidic residues" evidence="1">
    <location>
        <begin position="1188"/>
        <end position="1218"/>
    </location>
</feature>
<feature type="compositionally biased region" description="Low complexity" evidence="1">
    <location>
        <begin position="1221"/>
        <end position="1231"/>
    </location>
</feature>
<feature type="compositionally biased region" description="Low complexity" evidence="1">
    <location>
        <begin position="933"/>
        <end position="944"/>
    </location>
</feature>
<proteinExistence type="predicted"/>
<feature type="region of interest" description="Disordered" evidence="1">
    <location>
        <begin position="1188"/>
        <end position="1336"/>
    </location>
</feature>
<gene>
    <name evidence="2" type="ORF">DMC30DRAFT_443905</name>
</gene>
<dbReference type="Proteomes" id="UP000311382">
    <property type="component" value="Unassembled WGS sequence"/>
</dbReference>
<feature type="compositionally biased region" description="Basic and acidic residues" evidence="1">
    <location>
        <begin position="909"/>
        <end position="919"/>
    </location>
</feature>
<feature type="compositionally biased region" description="Low complexity" evidence="1">
    <location>
        <begin position="783"/>
        <end position="800"/>
    </location>
</feature>
<feature type="region of interest" description="Disordered" evidence="1">
    <location>
        <begin position="1126"/>
        <end position="1170"/>
    </location>
</feature>
<accession>A0A5C5G681</accession>
<sequence>MKAGAFGRPPERRQVQPGGRVLPGMFASPSPSPAPAAAPTTSSRQAPTSTAAQPKLANPGGALLSSWGTAGRSSGRLPATTAPSRLERLASGRGSSDGGSDGPTRGGNAASISRARKLGLNRRARTPSPPSSPEYSPERSPPRSPSPPPSHQRARAASQAASSPFTRQRDRAASASPPPGTRPRRASSPPPVAAAPVAPGNEAGEQPQGLLSSLWGRATQLVGGSAAGQQPGVVREVGHNRANSVDSSLPVPQSHVTPFQLHDGAHAGDEHESHVAPTPKEPSTLRNTRPIALPPLVAPARTLTTSSTPAARRISAPPGLARAASEPLPPIEPITYHRPPPLHPRDAPPPSSLRRRTAAHTSPYDWLESRDEAPLEPFLFTRALGRAPTKRGGRAARRPAMPQGVRTEPGPRGAAEGIAAGGLVGAAAAGGMAAARAHAQVHASIPPLAPPAFNYAASVHPGAPPAAPVQTSAAPTPSVAPAFAPSAPPPFASAPAPAPPLVAPAQPWSAAPVAHPLAATASTGFFAQAPTSYGPATTAATAPPIAPHPAAEAPEHEEAAQTEALPSYEPRPPSREAAETREEEQRAHVSGAAPQVATHEEPLGRSGAGPDSLPIFPSPLSGVSQPPPASAAPVSAAPPAPMPPSSYAQAAYPQAPYPQAAYSQAAAAQPSYPATSQAPLAPPPLVPPAPLAPTSQPYTQPYVQAQPSAQQYTVSAPVPTAFTAAPVAAPVGASASDDHYAAHFGTAGGPSLSGVLPRLFAAALPAAAVRPGAGPSATPPEPATAAAPSASSPSGAVPPAHSDLPAGPPILPVTPPPAAPTPPVPPVSQAAPPATHSLYTSHLAAVRGVPSGPLGQTSWGAPPVAPGTTLSLEAGRAGARMPSPAAPSPAPSSAMGESRSAPPPSDVDAAVHEERSEQHEPEDEGEELPGYEALSADSLASLAAPSDKAGLSLPPHTAVQTPLPPSPAPPPLPVEPSSGSPAAQSGTPDVPPRPSSLLLNTVAPPPEPVSSTSGRQGQDSQIVLIPPTPLEPHPDSPPTSTQHTELDNTDAFSATRSPTSESAPAVVAVSQPSPGPSPGATPAPALQPLELGFLLDDLGLSTLDFGVGLSDEIGSGESELVAAPLPWPERASSPAVQFGVDGEDEGEDEDEDEEAKYDDPAASSHDLDEAFDAATSFAASFAEVDLSRARVDPGHSARTDRWLEQQGVERKSVGELRPQEGGVSASGADAGVVDDEQAGPPGFYRPRPAPPASIAPSLLTPQIYVPHAASSPPSSTKPHTRATSLSYQPQLAFLSTVRESASPSADDSGANAQGPPSPLETSIGRPEAALHRSRAVSVDEVARRADIERATVTVPAGTAQAALSDAAFVGDKGETASEVAAMFAHW</sequence>
<feature type="compositionally biased region" description="Polar residues" evidence="1">
    <location>
        <begin position="241"/>
        <end position="257"/>
    </location>
</feature>
<feature type="region of interest" description="Disordered" evidence="1">
    <location>
        <begin position="533"/>
        <end position="710"/>
    </location>
</feature>
<protein>
    <submittedName>
        <fullName evidence="2">Uncharacterized protein</fullName>
    </submittedName>
</protein>
<evidence type="ECO:0000313" key="3">
    <source>
        <dbReference type="Proteomes" id="UP000311382"/>
    </source>
</evidence>
<organism evidence="2 3">
    <name type="scientific">Rhodotorula diobovata</name>
    <dbReference type="NCBI Taxonomy" id="5288"/>
    <lineage>
        <taxon>Eukaryota</taxon>
        <taxon>Fungi</taxon>
        <taxon>Dikarya</taxon>
        <taxon>Basidiomycota</taxon>
        <taxon>Pucciniomycotina</taxon>
        <taxon>Microbotryomycetes</taxon>
        <taxon>Sporidiobolales</taxon>
        <taxon>Sporidiobolaceae</taxon>
        <taxon>Rhodotorula</taxon>
    </lineage>
</organism>
<feature type="compositionally biased region" description="Low complexity" evidence="1">
    <location>
        <begin position="471"/>
        <end position="481"/>
    </location>
</feature>
<evidence type="ECO:0000256" key="1">
    <source>
        <dbReference type="SAM" id="MobiDB-lite"/>
    </source>
</evidence>
<feature type="region of interest" description="Disordered" evidence="1">
    <location>
        <begin position="1"/>
        <end position="371"/>
    </location>
</feature>
<feature type="compositionally biased region" description="Basic residues" evidence="1">
    <location>
        <begin position="114"/>
        <end position="125"/>
    </location>
</feature>
<evidence type="ECO:0000313" key="2">
    <source>
        <dbReference type="EMBL" id="TNY23986.1"/>
    </source>
</evidence>
<feature type="compositionally biased region" description="Acidic residues" evidence="1">
    <location>
        <begin position="920"/>
        <end position="929"/>
    </location>
</feature>
<feature type="compositionally biased region" description="Pro residues" evidence="1">
    <location>
        <begin position="962"/>
        <end position="974"/>
    </location>
</feature>
<dbReference type="OrthoDB" id="2529874at2759"/>
<feature type="region of interest" description="Disordered" evidence="1">
    <location>
        <begin position="875"/>
        <end position="1085"/>
    </location>
</feature>
<feature type="compositionally biased region" description="Low complexity" evidence="1">
    <location>
        <begin position="37"/>
        <end position="52"/>
    </location>
</feature>
<feature type="compositionally biased region" description="Acidic residues" evidence="1">
    <location>
        <begin position="1141"/>
        <end position="1156"/>
    </location>
</feature>
<feature type="compositionally biased region" description="Polar residues" evidence="1">
    <location>
        <begin position="694"/>
        <end position="710"/>
    </location>
</feature>
<feature type="region of interest" description="Disordered" evidence="1">
    <location>
        <begin position="770"/>
        <end position="839"/>
    </location>
</feature>
<feature type="compositionally biased region" description="Basic and acidic residues" evidence="1">
    <location>
        <begin position="572"/>
        <end position="587"/>
    </location>
</feature>
<feature type="compositionally biased region" description="Pro residues" evidence="1">
    <location>
        <begin position="327"/>
        <end position="351"/>
    </location>
</feature>
<keyword evidence="3" id="KW-1185">Reference proteome</keyword>
<feature type="compositionally biased region" description="Basic residues" evidence="1">
    <location>
        <begin position="388"/>
        <end position="397"/>
    </location>
</feature>
<feature type="compositionally biased region" description="Low complexity" evidence="1">
    <location>
        <begin position="645"/>
        <end position="679"/>
    </location>
</feature>